<gene>
    <name evidence="5" type="ORF">PCOR1329_LOCUS4939</name>
</gene>
<feature type="region of interest" description="Disordered" evidence="3">
    <location>
        <begin position="1324"/>
        <end position="1350"/>
    </location>
</feature>
<dbReference type="SUPFAM" id="SSF57756">
    <property type="entry name" value="Retrovirus zinc finger-like domains"/>
    <property type="match status" value="1"/>
</dbReference>
<protein>
    <recommendedName>
        <fullName evidence="4">CCHC-type domain-containing protein</fullName>
    </recommendedName>
</protein>
<evidence type="ECO:0000256" key="2">
    <source>
        <dbReference type="SAM" id="Coils"/>
    </source>
</evidence>
<dbReference type="InterPro" id="IPR036875">
    <property type="entry name" value="Znf_CCHC_sf"/>
</dbReference>
<dbReference type="EMBL" id="CAUYUJ010001291">
    <property type="protein sequence ID" value="CAK0795211.1"/>
    <property type="molecule type" value="Genomic_DNA"/>
</dbReference>
<feature type="domain" description="CCHC-type" evidence="4">
    <location>
        <begin position="305"/>
        <end position="320"/>
    </location>
</feature>
<dbReference type="PROSITE" id="PS50158">
    <property type="entry name" value="ZF_CCHC"/>
    <property type="match status" value="1"/>
</dbReference>
<keyword evidence="1" id="KW-0862">Zinc</keyword>
<evidence type="ECO:0000259" key="4">
    <source>
        <dbReference type="PROSITE" id="PS50158"/>
    </source>
</evidence>
<evidence type="ECO:0000256" key="3">
    <source>
        <dbReference type="SAM" id="MobiDB-lite"/>
    </source>
</evidence>
<organism evidence="5 6">
    <name type="scientific">Prorocentrum cordatum</name>
    <dbReference type="NCBI Taxonomy" id="2364126"/>
    <lineage>
        <taxon>Eukaryota</taxon>
        <taxon>Sar</taxon>
        <taxon>Alveolata</taxon>
        <taxon>Dinophyceae</taxon>
        <taxon>Prorocentrales</taxon>
        <taxon>Prorocentraceae</taxon>
        <taxon>Prorocentrum</taxon>
    </lineage>
</organism>
<dbReference type="SMART" id="SM00343">
    <property type="entry name" value="ZnF_C2HC"/>
    <property type="match status" value="2"/>
</dbReference>
<dbReference type="InterPro" id="IPR001878">
    <property type="entry name" value="Znf_CCHC"/>
</dbReference>
<sequence>MEQLAQQIAALQQQQAQTAATHRQEMQQLATQLADARRETQAAVLQITEARRQEEQANNDRRATLELALRVASRGGNEIIDAKGVGQPGKFSGKEESEFQEWAHKVVCFMSAKFGPDFTAALKWASSQRKKITNDGDGDSVNFMDAFGEDIVDLEAKAANLYTYLVSLTTHSANKVVRNAGQHQGLEAWRRLHAEYDPTSAMRRVVILGKVQNPDKVESIDKLGQVSEDSLIAAMYRLAPADLETQLMFNAAEDETFADIFNRLSSYASTKHSLKLDAKQKNTRRGPDDMDVGALTPQHRPGVQCWKCSKMGHYGKDCRSGGKSLGKKGSKGCWTCGGNHKQVDCRGGKTMSSLDDWPADVPMPWWNQSSATEPEAEQNGLDISGIDDKKRSMSSLSPSPSRPPYRIRTGSDEWLRINYDTGAATTAFPLEFGDGLNLQKKGEFRVASGDVIPDFGRVRVPGIDEHGNQRGISGAVTAVHKPLGSAAEVSKGHDSFIWHNGGALVPKHHPVAVGMRRAFNELTQHYGREEILPLYREGQLCNFYIKQNGKPVKHDGIILAPLENPIAGTTYEDDWKQDGIMKETTRLYDGRVEFERTDGEWRSFEVKRGGYTQSPLGMDPDPNRWTGRRKTVVTAVWERSAGPQMSATAAQQLADDWQAAQDPNIVEESEEFKRVRAARGPTRAQKEEHEEQNHAVYRSWCPVCRAARATGTQRRVEVERSADEEKEGPRIYSDYFFMSTDETSAPHLIIKSSRSGRLYATSILAKGVAECSVRFFGNTVHGTGLKKCINHSDNEPALVALKEAAAKSCPSAEAIPRSAPVGDHQANGSIEVGVREVKRQMRATRLALEQKLGHKLNESDPMLSWVAGFAADTIAKYRRGSDGKTPYERETGRKWKKPSILFGEKIALKVARERVGRPKRDWEPVTVGARYIGHHARTGAVLGLSSDGVVQGMAFTRLPAAERWSYAGWGQLRGVPWDVQAPRDAAPEGGAEPAAAVPVPVAPPAVPDVVAPRAFYVRKKDVVKYGPTAGCPGCQAVARGAGAQTHDAACRKRIMEQVEKDDERRISAFRERVGAQRQEAGAQAGPGLGQAQADPGQNLQRPPGAAGSSAPPAAQADPGQNLRGPPAAGSAAPLAAQRGASDSPRVKRSGSDAGSPPKVAKWTDTGGGRYKRKADDPGDEERLEERPGTGGSPGSGGPGQDAPASELIVLPPEVSPSGMTDVEQAVQSTAQDVEVDSLDVAVDDVKMSDEKIGLAEEMAVGLETWLRDAGEEYRTSDVRDFCRVAVELGAVDMIETYAPVRFAAMAQKYGLRPGFAMGLSENKPGSHDCWDLEKDEDVKELEDRVDQEEP</sequence>
<proteinExistence type="predicted"/>
<feature type="region of interest" description="Disordered" evidence="3">
    <location>
        <begin position="276"/>
        <end position="296"/>
    </location>
</feature>
<feature type="compositionally biased region" description="Low complexity" evidence="3">
    <location>
        <begin position="1075"/>
        <end position="1141"/>
    </location>
</feature>
<feature type="compositionally biased region" description="Acidic residues" evidence="3">
    <location>
        <begin position="1333"/>
        <end position="1350"/>
    </location>
</feature>
<feature type="compositionally biased region" description="Gly residues" evidence="3">
    <location>
        <begin position="1188"/>
        <end position="1199"/>
    </location>
</feature>
<keyword evidence="1" id="KW-0863">Zinc-finger</keyword>
<feature type="coiled-coil region" evidence="2">
    <location>
        <begin position="1"/>
        <end position="53"/>
    </location>
</feature>
<evidence type="ECO:0000256" key="1">
    <source>
        <dbReference type="PROSITE-ProRule" id="PRU00047"/>
    </source>
</evidence>
<accession>A0ABN9PTW8</accession>
<keyword evidence="6" id="KW-1185">Reference proteome</keyword>
<reference evidence="5" key="1">
    <citation type="submission" date="2023-10" db="EMBL/GenBank/DDBJ databases">
        <authorList>
            <person name="Chen Y."/>
            <person name="Shah S."/>
            <person name="Dougan E. K."/>
            <person name="Thang M."/>
            <person name="Chan C."/>
        </authorList>
    </citation>
    <scope>NUCLEOTIDE SEQUENCE [LARGE SCALE GENOMIC DNA]</scope>
</reference>
<evidence type="ECO:0000313" key="6">
    <source>
        <dbReference type="Proteomes" id="UP001189429"/>
    </source>
</evidence>
<keyword evidence="1" id="KW-0479">Metal-binding</keyword>
<keyword evidence="2" id="KW-0175">Coiled coil</keyword>
<feature type="region of interest" description="Disordered" evidence="3">
    <location>
        <begin position="366"/>
        <end position="408"/>
    </location>
</feature>
<feature type="compositionally biased region" description="Basic and acidic residues" evidence="3">
    <location>
        <begin position="276"/>
        <end position="288"/>
    </location>
</feature>
<feature type="region of interest" description="Disordered" evidence="3">
    <location>
        <begin position="1074"/>
        <end position="1204"/>
    </location>
</feature>
<name>A0ABN9PTW8_9DINO</name>
<dbReference type="Proteomes" id="UP001189429">
    <property type="component" value="Unassembled WGS sequence"/>
</dbReference>
<evidence type="ECO:0000313" key="5">
    <source>
        <dbReference type="EMBL" id="CAK0795211.1"/>
    </source>
</evidence>
<feature type="compositionally biased region" description="Low complexity" evidence="3">
    <location>
        <begin position="393"/>
        <end position="408"/>
    </location>
</feature>
<comment type="caution">
    <text evidence="5">The sequence shown here is derived from an EMBL/GenBank/DDBJ whole genome shotgun (WGS) entry which is preliminary data.</text>
</comment>